<dbReference type="AlphaFoldDB" id="A0A5Q2RMP8"/>
<proteinExistence type="predicted"/>
<name>A0A5Q2RMP8_9ACTN</name>
<keyword evidence="2" id="KW-1185">Reference proteome</keyword>
<evidence type="ECO:0000313" key="1">
    <source>
        <dbReference type="EMBL" id="QGG95841.1"/>
    </source>
</evidence>
<reference evidence="1 2" key="1">
    <citation type="submission" date="2019-11" db="EMBL/GenBank/DDBJ databases">
        <authorList>
            <person name="He Y."/>
        </authorList>
    </citation>
    <scope>NUCLEOTIDE SEQUENCE [LARGE SCALE GENOMIC DNA]</scope>
    <source>
        <strain evidence="1 2">SCSIO 58843</strain>
    </source>
</reference>
<dbReference type="KEGG" id="atq:GH723_12440"/>
<gene>
    <name evidence="1" type="ORF">GH723_12440</name>
</gene>
<protein>
    <submittedName>
        <fullName evidence="1">Uncharacterized protein</fullName>
    </submittedName>
</protein>
<organism evidence="1 2">
    <name type="scientific">Actinomarinicola tropica</name>
    <dbReference type="NCBI Taxonomy" id="2789776"/>
    <lineage>
        <taxon>Bacteria</taxon>
        <taxon>Bacillati</taxon>
        <taxon>Actinomycetota</taxon>
        <taxon>Acidimicrobiia</taxon>
        <taxon>Acidimicrobiales</taxon>
        <taxon>Iamiaceae</taxon>
        <taxon>Actinomarinicola</taxon>
    </lineage>
</organism>
<sequence>MRLLPTRLQVHGRRAHLRARLHGDDPASFDVDLLIGVPLELLPAVDRTANPFLALSALLATSLGEDLAVEAPASPQLVRGAQHSAAIYAGWVGGRGAAVTAAEQRPAEPSGEERGLLFSRGVDSWHSLDVWEQASTPPDRLITIEGIDLGDPAAAAGAHATSAEVAARVGYAHLALETGNRGAFDAVADWRLLHGAAFTGVVLAVGSLFSEVGIAAAVANRPHLSDGAHVDVVAGYGTEATRFTVIGSTTTRPEKIRIVADDGRGLPDLKVCWQPDQVGNCGRCVKCLITMTNLAAAGALDRAPFPPTLTVDSVLSVPMVYQPYVEDTVERLPDELADIRRAWRTRMAEHLGEPVLRIASHVPIDGIDLVLEAELAAAAVGRQVGPPAEEGTPLGWGEGALSMRAPARWRHRLTAAVDEGLRPTTWTYLGDGGQLAAEAVVAMEAAWGTGKVVAATHPVGGPRPLDLDRSAHAALLRTTTVRAWASEEPVVDGVRTLETVLAGAMPLQVAPDGLAQVLRSRMPEGTGAIVAAPGRLPSLDDLRAATVALRAELVRGTFERAVRTWFTDEDGAR</sequence>
<dbReference type="RefSeq" id="WP_153759947.1">
    <property type="nucleotide sequence ID" value="NZ_CP045851.1"/>
</dbReference>
<accession>A0A5Q2RMP8</accession>
<dbReference type="EMBL" id="CP045851">
    <property type="protein sequence ID" value="QGG95841.1"/>
    <property type="molecule type" value="Genomic_DNA"/>
</dbReference>
<evidence type="ECO:0000313" key="2">
    <source>
        <dbReference type="Proteomes" id="UP000334019"/>
    </source>
</evidence>
<dbReference type="Proteomes" id="UP000334019">
    <property type="component" value="Chromosome"/>
</dbReference>